<accession>A0ABP3Q3E8</accession>
<dbReference type="InterPro" id="IPR000182">
    <property type="entry name" value="GNAT_dom"/>
</dbReference>
<evidence type="ECO:0000313" key="3">
    <source>
        <dbReference type="Proteomes" id="UP001499951"/>
    </source>
</evidence>
<sequence length="174" mass="19589">MTQPILETARLILRPFRVDDFDAVAAYWGDPAVARWTRGGQPISRSQAWLRLIEHPGHWALMHYGFWAVEEKSSGTMIGEVGFIDLKRDYDPAVNDVPEIGWVLSPQAQGKGYATEAAKACLPWGREHLGPIRVIAAVNADNRASIRVAEKCGFRECLRREYERGVAVFLDRVL</sequence>
<dbReference type="Gene3D" id="3.40.630.30">
    <property type="match status" value="1"/>
</dbReference>
<feature type="domain" description="N-acetyltransferase" evidence="1">
    <location>
        <begin position="11"/>
        <end position="174"/>
    </location>
</feature>
<evidence type="ECO:0000313" key="2">
    <source>
        <dbReference type="EMBL" id="GAA0577989.1"/>
    </source>
</evidence>
<dbReference type="Proteomes" id="UP001499951">
    <property type="component" value="Unassembled WGS sequence"/>
</dbReference>
<name>A0ABP3Q3E8_9PROT</name>
<dbReference type="Pfam" id="PF13302">
    <property type="entry name" value="Acetyltransf_3"/>
    <property type="match status" value="1"/>
</dbReference>
<organism evidence="2 3">
    <name type="scientific">Rhizomicrobium electricum</name>
    <dbReference type="NCBI Taxonomy" id="480070"/>
    <lineage>
        <taxon>Bacteria</taxon>
        <taxon>Pseudomonadati</taxon>
        <taxon>Pseudomonadota</taxon>
        <taxon>Alphaproteobacteria</taxon>
        <taxon>Micropepsales</taxon>
        <taxon>Micropepsaceae</taxon>
        <taxon>Rhizomicrobium</taxon>
    </lineage>
</organism>
<dbReference type="InterPro" id="IPR051531">
    <property type="entry name" value="N-acetyltransferase"/>
</dbReference>
<protein>
    <submittedName>
        <fullName evidence="2">GNAT family N-acetyltransferase</fullName>
    </submittedName>
</protein>
<proteinExistence type="predicted"/>
<keyword evidence="3" id="KW-1185">Reference proteome</keyword>
<dbReference type="PROSITE" id="PS51186">
    <property type="entry name" value="GNAT"/>
    <property type="match status" value="1"/>
</dbReference>
<dbReference type="PANTHER" id="PTHR43792">
    <property type="entry name" value="GNAT FAMILY, PUTATIVE (AFU_ORTHOLOGUE AFUA_3G00765)-RELATED-RELATED"/>
    <property type="match status" value="1"/>
</dbReference>
<dbReference type="RefSeq" id="WP_208393912.1">
    <property type="nucleotide sequence ID" value="NZ_BAAADD010000007.1"/>
</dbReference>
<gene>
    <name evidence="2" type="ORF">GCM10008942_28610</name>
</gene>
<dbReference type="SUPFAM" id="SSF55729">
    <property type="entry name" value="Acyl-CoA N-acyltransferases (Nat)"/>
    <property type="match status" value="1"/>
</dbReference>
<reference evidence="3" key="1">
    <citation type="journal article" date="2019" name="Int. J. Syst. Evol. Microbiol.">
        <title>The Global Catalogue of Microorganisms (GCM) 10K type strain sequencing project: providing services to taxonomists for standard genome sequencing and annotation.</title>
        <authorList>
            <consortium name="The Broad Institute Genomics Platform"/>
            <consortium name="The Broad Institute Genome Sequencing Center for Infectious Disease"/>
            <person name="Wu L."/>
            <person name="Ma J."/>
        </authorList>
    </citation>
    <scope>NUCLEOTIDE SEQUENCE [LARGE SCALE GENOMIC DNA]</scope>
    <source>
        <strain evidence="3">JCM 15089</strain>
    </source>
</reference>
<dbReference type="InterPro" id="IPR016181">
    <property type="entry name" value="Acyl_CoA_acyltransferase"/>
</dbReference>
<comment type="caution">
    <text evidence="2">The sequence shown here is derived from an EMBL/GenBank/DDBJ whole genome shotgun (WGS) entry which is preliminary data.</text>
</comment>
<dbReference type="PANTHER" id="PTHR43792:SF1">
    <property type="entry name" value="N-ACETYLTRANSFERASE DOMAIN-CONTAINING PROTEIN"/>
    <property type="match status" value="1"/>
</dbReference>
<evidence type="ECO:0000259" key="1">
    <source>
        <dbReference type="PROSITE" id="PS51186"/>
    </source>
</evidence>
<dbReference type="EMBL" id="BAAADD010000007">
    <property type="protein sequence ID" value="GAA0577989.1"/>
    <property type="molecule type" value="Genomic_DNA"/>
</dbReference>